<dbReference type="NCBIfam" id="TIGR02227">
    <property type="entry name" value="sigpep_I_bact"/>
    <property type="match status" value="1"/>
</dbReference>
<keyword evidence="5 7" id="KW-0378">Hydrolase</keyword>
<evidence type="ECO:0000256" key="4">
    <source>
        <dbReference type="ARBA" id="ARBA00019232"/>
    </source>
</evidence>
<accession>A0A8T4III8</accession>
<feature type="transmembrane region" description="Helical" evidence="7">
    <location>
        <begin position="27"/>
        <end position="50"/>
    </location>
</feature>
<dbReference type="PANTHER" id="PTHR43390:SF1">
    <property type="entry name" value="CHLOROPLAST PROCESSING PEPTIDASE"/>
    <property type="match status" value="1"/>
</dbReference>
<comment type="catalytic activity">
    <reaction evidence="1 7">
        <text>Cleavage of hydrophobic, N-terminal signal or leader sequences from secreted and periplasmic proteins.</text>
        <dbReference type="EC" id="3.4.21.89"/>
    </reaction>
</comment>
<evidence type="ECO:0000256" key="5">
    <source>
        <dbReference type="ARBA" id="ARBA00022801"/>
    </source>
</evidence>
<keyword evidence="7" id="KW-1133">Transmembrane helix</keyword>
<dbReference type="PROSITE" id="PS00760">
    <property type="entry name" value="SPASE_I_2"/>
    <property type="match status" value="1"/>
</dbReference>
<dbReference type="PRINTS" id="PR00727">
    <property type="entry name" value="LEADERPTASE"/>
</dbReference>
<dbReference type="GO" id="GO:0004252">
    <property type="term" value="F:serine-type endopeptidase activity"/>
    <property type="evidence" value="ECO:0007669"/>
    <property type="project" value="InterPro"/>
</dbReference>
<evidence type="ECO:0000256" key="1">
    <source>
        <dbReference type="ARBA" id="ARBA00000677"/>
    </source>
</evidence>
<dbReference type="PANTHER" id="PTHR43390">
    <property type="entry name" value="SIGNAL PEPTIDASE I"/>
    <property type="match status" value="1"/>
</dbReference>
<comment type="caution">
    <text evidence="9">The sequence shown here is derived from an EMBL/GenBank/DDBJ whole genome shotgun (WGS) entry which is preliminary data.</text>
</comment>
<organism evidence="9 10">
    <name type="scientific">Stakelama marina</name>
    <dbReference type="NCBI Taxonomy" id="2826939"/>
    <lineage>
        <taxon>Bacteria</taxon>
        <taxon>Pseudomonadati</taxon>
        <taxon>Pseudomonadota</taxon>
        <taxon>Alphaproteobacteria</taxon>
        <taxon>Sphingomonadales</taxon>
        <taxon>Sphingomonadaceae</taxon>
        <taxon>Stakelama</taxon>
    </lineage>
</organism>
<dbReference type="InterPro" id="IPR036286">
    <property type="entry name" value="LexA/Signal_pep-like_sf"/>
</dbReference>
<dbReference type="AlphaFoldDB" id="A0A8T4III8"/>
<evidence type="ECO:0000256" key="6">
    <source>
        <dbReference type="PIRSR" id="PIRSR600223-1"/>
    </source>
</evidence>
<dbReference type="Gene3D" id="2.10.109.10">
    <property type="entry name" value="Umud Fragment, subunit A"/>
    <property type="match status" value="1"/>
</dbReference>
<protein>
    <recommendedName>
        <fullName evidence="4 7">Signal peptidase I</fullName>
        <ecNumber evidence="3 7">3.4.21.89</ecNumber>
    </recommendedName>
</protein>
<evidence type="ECO:0000256" key="7">
    <source>
        <dbReference type="RuleBase" id="RU362042"/>
    </source>
</evidence>
<reference evidence="9" key="1">
    <citation type="submission" date="2021-04" db="EMBL/GenBank/DDBJ databases">
        <title>Ouciella asimina sp. nov., isolated from the surface seawater in the hydrothermal field of Okinawa Trough.</title>
        <authorList>
            <person name="Shuang W."/>
        </authorList>
    </citation>
    <scope>NUCLEOTIDE SEQUENCE</scope>
    <source>
        <strain evidence="9">LXI357</strain>
    </source>
</reference>
<dbReference type="GO" id="GO:0006465">
    <property type="term" value="P:signal peptide processing"/>
    <property type="evidence" value="ECO:0007669"/>
    <property type="project" value="InterPro"/>
</dbReference>
<keyword evidence="7" id="KW-0812">Transmembrane</keyword>
<gene>
    <name evidence="9" type="primary">lepB</name>
    <name evidence="9" type="ORF">J7S20_15195</name>
</gene>
<dbReference type="Proteomes" id="UP000676996">
    <property type="component" value="Unassembled WGS sequence"/>
</dbReference>
<dbReference type="CDD" id="cd06530">
    <property type="entry name" value="S26_SPase_I"/>
    <property type="match status" value="1"/>
</dbReference>
<dbReference type="InterPro" id="IPR000223">
    <property type="entry name" value="Pept_S26A_signal_pept_1"/>
</dbReference>
<dbReference type="SUPFAM" id="SSF51306">
    <property type="entry name" value="LexA/Signal peptidase"/>
    <property type="match status" value="1"/>
</dbReference>
<comment type="similarity">
    <text evidence="2 7">Belongs to the peptidase S26 family.</text>
</comment>
<dbReference type="GO" id="GO:0016020">
    <property type="term" value="C:membrane"/>
    <property type="evidence" value="ECO:0007669"/>
    <property type="project" value="UniProtKB-SubCell"/>
</dbReference>
<evidence type="ECO:0000313" key="9">
    <source>
        <dbReference type="EMBL" id="MBR0553852.1"/>
    </source>
</evidence>
<evidence type="ECO:0000256" key="3">
    <source>
        <dbReference type="ARBA" id="ARBA00013208"/>
    </source>
</evidence>
<comment type="subcellular location">
    <subcellularLocation>
        <location evidence="7">Membrane</location>
        <topology evidence="7">Single-pass type II membrane protein</topology>
    </subcellularLocation>
</comment>
<proteinExistence type="inferred from homology"/>
<keyword evidence="10" id="KW-1185">Reference proteome</keyword>
<dbReference type="GO" id="GO:0009003">
    <property type="term" value="F:signal peptidase activity"/>
    <property type="evidence" value="ECO:0007669"/>
    <property type="project" value="UniProtKB-EC"/>
</dbReference>
<keyword evidence="7" id="KW-0472">Membrane</keyword>
<keyword evidence="7" id="KW-0645">Protease</keyword>
<feature type="active site" evidence="6">
    <location>
        <position position="115"/>
    </location>
</feature>
<dbReference type="InterPro" id="IPR019533">
    <property type="entry name" value="Peptidase_S26"/>
</dbReference>
<dbReference type="RefSeq" id="WP_284055110.1">
    <property type="nucleotide sequence ID" value="NZ_JAGRQC010000005.1"/>
</dbReference>
<evidence type="ECO:0000259" key="8">
    <source>
        <dbReference type="Pfam" id="PF10502"/>
    </source>
</evidence>
<name>A0A8T4III8_9SPHN</name>
<sequence>MADSADPAAPSASAKPAKPHSEARDTAWFVVKLVLIVFIIRSFIISPFVIPSGSMLPRLLIGDYIFITKWNYGYSKYSLPFSMPLIPGRILPGTPKRGDVVVFKAPPANKEDWIKRVIGLPGDTVQVRNGQVILNGKPIPKVRIADFTLPVTPNFSCEPVFQRIENGKTICHYPQYRETLPSGYSYKVLDLGNQPIADDTQVYTVPAGHVFLMGDNRDNSEDSRFPQVEGEGIGFVPIKNLEGKAVVNFWSTDGTASWVLPWTWFSATRWNRIGEGF</sequence>
<evidence type="ECO:0000256" key="2">
    <source>
        <dbReference type="ARBA" id="ARBA00009370"/>
    </source>
</evidence>
<dbReference type="InterPro" id="IPR019757">
    <property type="entry name" value="Pept_S26A_signal_pept_1_Lys-AS"/>
</dbReference>
<dbReference type="EMBL" id="JAGRQC010000005">
    <property type="protein sequence ID" value="MBR0553852.1"/>
    <property type="molecule type" value="Genomic_DNA"/>
</dbReference>
<dbReference type="Pfam" id="PF10502">
    <property type="entry name" value="Peptidase_S26"/>
    <property type="match status" value="1"/>
</dbReference>
<dbReference type="EC" id="3.4.21.89" evidence="3 7"/>
<evidence type="ECO:0000313" key="10">
    <source>
        <dbReference type="Proteomes" id="UP000676996"/>
    </source>
</evidence>
<feature type="domain" description="Peptidase S26" evidence="8">
    <location>
        <begin position="25"/>
        <end position="250"/>
    </location>
</feature>
<feature type="active site" evidence="6">
    <location>
        <position position="54"/>
    </location>
</feature>